<reference evidence="1" key="1">
    <citation type="submission" date="2020-04" db="EMBL/GenBank/DDBJ databases">
        <title>Hybrid Assembly of Korean Phytophthora infestans isolates.</title>
        <authorList>
            <person name="Prokchorchik M."/>
            <person name="Lee Y."/>
            <person name="Seo J."/>
            <person name="Cho J.-H."/>
            <person name="Park Y.-E."/>
            <person name="Jang D.-C."/>
            <person name="Im J.-S."/>
            <person name="Choi J.-G."/>
            <person name="Park H.-J."/>
            <person name="Lee G.-B."/>
            <person name="Lee Y.-G."/>
            <person name="Hong S.-Y."/>
            <person name="Cho K."/>
            <person name="Sohn K.H."/>
        </authorList>
    </citation>
    <scope>NUCLEOTIDE SEQUENCE</scope>
    <source>
        <strain evidence="1">KR_1_A1</strain>
    </source>
</reference>
<organism evidence="1 2">
    <name type="scientific">Phytophthora infestans</name>
    <name type="common">Potato late blight agent</name>
    <name type="synonym">Botrytis infestans</name>
    <dbReference type="NCBI Taxonomy" id="4787"/>
    <lineage>
        <taxon>Eukaryota</taxon>
        <taxon>Sar</taxon>
        <taxon>Stramenopiles</taxon>
        <taxon>Oomycota</taxon>
        <taxon>Peronosporomycetes</taxon>
        <taxon>Peronosporales</taxon>
        <taxon>Peronosporaceae</taxon>
        <taxon>Phytophthora</taxon>
    </lineage>
</organism>
<name>A0A833S8E3_PHYIN</name>
<evidence type="ECO:0000313" key="1">
    <source>
        <dbReference type="EMBL" id="KAF4030422.1"/>
    </source>
</evidence>
<keyword evidence="2" id="KW-1185">Reference proteome</keyword>
<dbReference type="Proteomes" id="UP000602510">
    <property type="component" value="Unassembled WGS sequence"/>
</dbReference>
<accession>A0A833S8E3</accession>
<dbReference type="EMBL" id="WSZM01000685">
    <property type="protein sequence ID" value="KAF4030422.1"/>
    <property type="molecule type" value="Genomic_DNA"/>
</dbReference>
<evidence type="ECO:0000313" key="2">
    <source>
        <dbReference type="Proteomes" id="UP000602510"/>
    </source>
</evidence>
<protein>
    <submittedName>
        <fullName evidence="1">Uncharacterized protein</fullName>
    </submittedName>
</protein>
<comment type="caution">
    <text evidence="1">The sequence shown here is derived from an EMBL/GenBank/DDBJ whole genome shotgun (WGS) entry which is preliminary data.</text>
</comment>
<sequence>MVTDLGNDQDTIRPVIGDIAKINVFGVAYQNYVRWLHNLLTELNVPVDVASVVRYDNEATISVMTRSSGHHERYVWI</sequence>
<dbReference type="AlphaFoldDB" id="A0A833S8E3"/>
<gene>
    <name evidence="1" type="ORF">GN244_ATG17803</name>
</gene>
<proteinExistence type="predicted"/>